<feature type="domain" description="CRAL-TRIO" evidence="1">
    <location>
        <begin position="111"/>
        <end position="232"/>
    </location>
</feature>
<dbReference type="EnsemblPlants" id="QL10p008901:mrna">
    <property type="protein sequence ID" value="QL10p008901:mrna"/>
    <property type="gene ID" value="QL10p008901"/>
</dbReference>
<dbReference type="PROSITE" id="PS50191">
    <property type="entry name" value="CRAL_TRIO"/>
    <property type="match status" value="1"/>
</dbReference>
<dbReference type="Proteomes" id="UP000594261">
    <property type="component" value="Chromosome 10"/>
</dbReference>
<dbReference type="CDD" id="cd00170">
    <property type="entry name" value="SEC14"/>
    <property type="match status" value="1"/>
</dbReference>
<sequence length="285" mass="33000">MALRLYQKLRHPFVPPSNLSIKATPTRRFSVHNSITMPQSDHSRKLVLEVKEKLEKEYPSLPIGKNGRDDEDMILWFLKDRRFSTEDAVAKLTKAIKWRQEFKVSELSEESVKNVAQTGKSYVHDFLDVNDRPVLIVVASKHFPGMQDPVEDEKLCVFLIEKALGKLPAGKEEILGIFDLRGFGTKNADIKFLTFLFELCYYYYPKRLGQVLFVEAPFVFKPIWQFAKPMMKSYASLVWISCALLVPRDVGILCKFMFEIYSLKRNSYAALQSWILTNLSLVLEF</sequence>
<dbReference type="Gramene" id="QL10p008901:mrna">
    <property type="protein sequence ID" value="QL10p008901:mrna"/>
    <property type="gene ID" value="QL10p008901"/>
</dbReference>
<evidence type="ECO:0000313" key="2">
    <source>
        <dbReference type="EnsemblPlants" id="QL10p008901:mrna"/>
    </source>
</evidence>
<dbReference type="SMART" id="SM00516">
    <property type="entry name" value="SEC14"/>
    <property type="match status" value="1"/>
</dbReference>
<evidence type="ECO:0000313" key="3">
    <source>
        <dbReference type="Proteomes" id="UP000594261"/>
    </source>
</evidence>
<dbReference type="PANTHER" id="PTHR47556">
    <property type="entry name" value="SEC14P-LIKE PHOSPHATIDYLINOSITOL TRANSFER FAMILY PROTEIN"/>
    <property type="match status" value="1"/>
</dbReference>
<dbReference type="InterPro" id="IPR036865">
    <property type="entry name" value="CRAL-TRIO_dom_sf"/>
</dbReference>
<reference evidence="2 3" key="1">
    <citation type="journal article" date="2016" name="G3 (Bethesda)">
        <title>First Draft Assembly and Annotation of the Genome of a California Endemic Oak Quercus lobata Nee (Fagaceae).</title>
        <authorList>
            <person name="Sork V.L."/>
            <person name="Fitz-Gibbon S.T."/>
            <person name="Puiu D."/>
            <person name="Crepeau M."/>
            <person name="Gugger P.F."/>
            <person name="Sherman R."/>
            <person name="Stevens K."/>
            <person name="Langley C.H."/>
            <person name="Pellegrini M."/>
            <person name="Salzberg S.L."/>
        </authorList>
    </citation>
    <scope>NUCLEOTIDE SEQUENCE [LARGE SCALE GENOMIC DNA]</scope>
    <source>
        <strain evidence="2 3">cv. SW786</strain>
    </source>
</reference>
<dbReference type="InterPro" id="IPR001251">
    <property type="entry name" value="CRAL-TRIO_dom"/>
</dbReference>
<protein>
    <recommendedName>
        <fullName evidence="1">CRAL-TRIO domain-containing protein</fullName>
    </recommendedName>
</protein>
<dbReference type="PANTHER" id="PTHR47556:SF1">
    <property type="entry name" value="SEC14P-LIKE PHOSPHATIDYLINOSITOL TRANSFER FAMILY PROTEIN"/>
    <property type="match status" value="1"/>
</dbReference>
<dbReference type="SUPFAM" id="SSF52087">
    <property type="entry name" value="CRAL/TRIO domain"/>
    <property type="match status" value="1"/>
</dbReference>
<dbReference type="EMBL" id="LRBV02000010">
    <property type="status" value="NOT_ANNOTATED_CDS"/>
    <property type="molecule type" value="Genomic_DNA"/>
</dbReference>
<keyword evidence="3" id="KW-1185">Reference proteome</keyword>
<dbReference type="Gene3D" id="3.40.525.10">
    <property type="entry name" value="CRAL-TRIO lipid binding domain"/>
    <property type="match status" value="1"/>
</dbReference>
<dbReference type="Pfam" id="PF00650">
    <property type="entry name" value="CRAL_TRIO"/>
    <property type="match status" value="1"/>
</dbReference>
<dbReference type="FunCoup" id="A0A7N2MNH8">
    <property type="interactions" value="142"/>
</dbReference>
<dbReference type="InterPro" id="IPR036273">
    <property type="entry name" value="CRAL/TRIO_N_dom_sf"/>
</dbReference>
<evidence type="ECO:0000259" key="1">
    <source>
        <dbReference type="PROSITE" id="PS50191"/>
    </source>
</evidence>
<name>A0A7N2MNH8_QUELO</name>
<dbReference type="SUPFAM" id="SSF46938">
    <property type="entry name" value="CRAL/TRIO N-terminal domain"/>
    <property type="match status" value="1"/>
</dbReference>
<accession>A0A7N2MNH8</accession>
<dbReference type="AlphaFoldDB" id="A0A7N2MNH8"/>
<reference evidence="2" key="2">
    <citation type="submission" date="2021-01" db="UniProtKB">
        <authorList>
            <consortium name="EnsemblPlants"/>
        </authorList>
    </citation>
    <scope>IDENTIFICATION</scope>
</reference>
<organism evidence="2 3">
    <name type="scientific">Quercus lobata</name>
    <name type="common">Valley oak</name>
    <dbReference type="NCBI Taxonomy" id="97700"/>
    <lineage>
        <taxon>Eukaryota</taxon>
        <taxon>Viridiplantae</taxon>
        <taxon>Streptophyta</taxon>
        <taxon>Embryophyta</taxon>
        <taxon>Tracheophyta</taxon>
        <taxon>Spermatophyta</taxon>
        <taxon>Magnoliopsida</taxon>
        <taxon>eudicotyledons</taxon>
        <taxon>Gunneridae</taxon>
        <taxon>Pentapetalae</taxon>
        <taxon>rosids</taxon>
        <taxon>fabids</taxon>
        <taxon>Fagales</taxon>
        <taxon>Fagaceae</taxon>
        <taxon>Quercus</taxon>
    </lineage>
</organism>
<proteinExistence type="predicted"/>
<dbReference type="InParanoid" id="A0A7N2MNH8"/>